<gene>
    <name evidence="2" type="ORF">BDV40DRAFT_271579</name>
</gene>
<dbReference type="OrthoDB" id="4771706at2759"/>
<proteinExistence type="predicted"/>
<evidence type="ECO:0000256" key="1">
    <source>
        <dbReference type="SAM" id="Phobius"/>
    </source>
</evidence>
<feature type="transmembrane region" description="Helical" evidence="1">
    <location>
        <begin position="98"/>
        <end position="117"/>
    </location>
</feature>
<dbReference type="Proteomes" id="UP000326950">
    <property type="component" value="Unassembled WGS sequence"/>
</dbReference>
<evidence type="ECO:0000313" key="3">
    <source>
        <dbReference type="Proteomes" id="UP000326950"/>
    </source>
</evidence>
<protein>
    <submittedName>
        <fullName evidence="2">Uncharacterized protein</fullName>
    </submittedName>
</protein>
<reference evidence="2 3" key="1">
    <citation type="submission" date="2019-04" db="EMBL/GenBank/DDBJ databases">
        <title>Friends and foes A comparative genomics study of 23 Aspergillus species from section Flavi.</title>
        <authorList>
            <consortium name="DOE Joint Genome Institute"/>
            <person name="Kjaerbolling I."/>
            <person name="Vesth T."/>
            <person name="Frisvad J.C."/>
            <person name="Nybo J.L."/>
            <person name="Theobald S."/>
            <person name="Kildgaard S."/>
            <person name="Isbrandt T."/>
            <person name="Kuo A."/>
            <person name="Sato A."/>
            <person name="Lyhne E.K."/>
            <person name="Kogle M.E."/>
            <person name="Wiebenga A."/>
            <person name="Kun R.S."/>
            <person name="Lubbers R.J."/>
            <person name="Makela M.R."/>
            <person name="Barry K."/>
            <person name="Chovatia M."/>
            <person name="Clum A."/>
            <person name="Daum C."/>
            <person name="Haridas S."/>
            <person name="He G."/>
            <person name="LaButti K."/>
            <person name="Lipzen A."/>
            <person name="Mondo S."/>
            <person name="Riley R."/>
            <person name="Salamov A."/>
            <person name="Simmons B.A."/>
            <person name="Magnuson J.K."/>
            <person name="Henrissat B."/>
            <person name="Mortensen U.H."/>
            <person name="Larsen T.O."/>
            <person name="Devries R.P."/>
            <person name="Grigoriev I.V."/>
            <person name="Machida M."/>
            <person name="Baker S.E."/>
            <person name="Andersen M.R."/>
        </authorList>
    </citation>
    <scope>NUCLEOTIDE SEQUENCE [LARGE SCALE GENOMIC DNA]</scope>
    <source>
        <strain evidence="2 3">CBS 117626</strain>
    </source>
</reference>
<keyword evidence="1" id="KW-0812">Transmembrane</keyword>
<evidence type="ECO:0000313" key="2">
    <source>
        <dbReference type="EMBL" id="KAE8160033.1"/>
    </source>
</evidence>
<sequence length="202" mass="22884">MFNPSIIRQVTATMAFPPASAGPNAVRAYISDILVSKHDATVDFAKEVASRWQLGRPNDLRHASTWTFERVFGKDIGQFLYRTVQEDIREQWYSSTAGVLNSWLLVFSIMSSAFFLIRATRANSSSTSIASLRYAGLSFGPPMVFCGIQDQYSQWQFPRLFLGGIVSFLTVLAFLVAFTDRRMEKQKTETEDRKKGETKLKE</sequence>
<name>A0A5N6UNL4_ASPTM</name>
<dbReference type="EMBL" id="ML738664">
    <property type="protein sequence ID" value="KAE8160033.1"/>
    <property type="molecule type" value="Genomic_DNA"/>
</dbReference>
<accession>A0A5N6UNL4</accession>
<dbReference type="AlphaFoldDB" id="A0A5N6UNL4"/>
<organism evidence="2 3">
    <name type="scientific">Aspergillus tamarii</name>
    <dbReference type="NCBI Taxonomy" id="41984"/>
    <lineage>
        <taxon>Eukaryota</taxon>
        <taxon>Fungi</taxon>
        <taxon>Dikarya</taxon>
        <taxon>Ascomycota</taxon>
        <taxon>Pezizomycotina</taxon>
        <taxon>Eurotiomycetes</taxon>
        <taxon>Eurotiomycetidae</taxon>
        <taxon>Eurotiales</taxon>
        <taxon>Aspergillaceae</taxon>
        <taxon>Aspergillus</taxon>
        <taxon>Aspergillus subgen. Circumdati</taxon>
    </lineage>
</organism>
<keyword evidence="3" id="KW-1185">Reference proteome</keyword>
<keyword evidence="1" id="KW-0472">Membrane</keyword>
<keyword evidence="1" id="KW-1133">Transmembrane helix</keyword>
<feature type="transmembrane region" description="Helical" evidence="1">
    <location>
        <begin position="160"/>
        <end position="178"/>
    </location>
</feature>